<reference evidence="1" key="2">
    <citation type="submission" date="2025-08" db="UniProtKB">
        <authorList>
            <consortium name="Ensembl"/>
        </authorList>
    </citation>
    <scope>IDENTIFICATION</scope>
</reference>
<reference evidence="1" key="1">
    <citation type="submission" date="2021-06" db="EMBL/GenBank/DDBJ databases">
        <authorList>
            <consortium name="Wellcome Sanger Institute Data Sharing"/>
        </authorList>
    </citation>
    <scope>NUCLEOTIDE SEQUENCE [LARGE SCALE GENOMIC DNA]</scope>
</reference>
<organism evidence="1 2">
    <name type="scientific">Erpetoichthys calabaricus</name>
    <name type="common">Rope fish</name>
    <name type="synonym">Calamoichthys calabaricus</name>
    <dbReference type="NCBI Taxonomy" id="27687"/>
    <lineage>
        <taxon>Eukaryota</taxon>
        <taxon>Metazoa</taxon>
        <taxon>Chordata</taxon>
        <taxon>Craniata</taxon>
        <taxon>Vertebrata</taxon>
        <taxon>Euteleostomi</taxon>
        <taxon>Actinopterygii</taxon>
        <taxon>Polypteriformes</taxon>
        <taxon>Polypteridae</taxon>
        <taxon>Erpetoichthys</taxon>
    </lineage>
</organism>
<dbReference type="Ensembl" id="ENSECRT00000029363.1">
    <property type="protein sequence ID" value="ENSECRP00000028752.1"/>
    <property type="gene ID" value="ENSECRG00000019452.1"/>
</dbReference>
<protein>
    <submittedName>
        <fullName evidence="1">Uncharacterized protein</fullName>
    </submittedName>
</protein>
<reference evidence="1" key="3">
    <citation type="submission" date="2025-09" db="UniProtKB">
        <authorList>
            <consortium name="Ensembl"/>
        </authorList>
    </citation>
    <scope>IDENTIFICATION</scope>
</reference>
<dbReference type="AlphaFoldDB" id="A0A8C4TAH1"/>
<keyword evidence="2" id="KW-1185">Reference proteome</keyword>
<sequence>NQGNDLLNSYPLPACPRMYIPVCLCGPCPFGKPICN</sequence>
<evidence type="ECO:0000313" key="1">
    <source>
        <dbReference type="Ensembl" id="ENSECRP00000028752.1"/>
    </source>
</evidence>
<proteinExistence type="predicted"/>
<accession>A0A8C4TAH1</accession>
<name>A0A8C4TAH1_ERPCA</name>
<evidence type="ECO:0000313" key="2">
    <source>
        <dbReference type="Proteomes" id="UP000694620"/>
    </source>
</evidence>
<dbReference type="Proteomes" id="UP000694620">
    <property type="component" value="Chromosome 11"/>
</dbReference>